<evidence type="ECO:0000256" key="4">
    <source>
        <dbReference type="ARBA" id="ARBA00022741"/>
    </source>
</evidence>
<name>A0ABD3JE92_EUCGL</name>
<evidence type="ECO:0000256" key="5">
    <source>
        <dbReference type="ARBA" id="ARBA00022777"/>
    </source>
</evidence>
<gene>
    <name evidence="9" type="ORF">ACJRO7_029556</name>
</gene>
<dbReference type="Proteomes" id="UP001634007">
    <property type="component" value="Unassembled WGS sequence"/>
</dbReference>
<dbReference type="AlphaFoldDB" id="A0ABD3JE92"/>
<dbReference type="Pfam" id="PF23282">
    <property type="entry name" value="WHD_ROQ1"/>
    <property type="match status" value="1"/>
</dbReference>
<organism evidence="9 10">
    <name type="scientific">Eucalyptus globulus</name>
    <name type="common">Tasmanian blue gum</name>
    <dbReference type="NCBI Taxonomy" id="34317"/>
    <lineage>
        <taxon>Eukaryota</taxon>
        <taxon>Viridiplantae</taxon>
        <taxon>Streptophyta</taxon>
        <taxon>Embryophyta</taxon>
        <taxon>Tracheophyta</taxon>
        <taxon>Spermatophyta</taxon>
        <taxon>Magnoliopsida</taxon>
        <taxon>eudicotyledons</taxon>
        <taxon>Gunneridae</taxon>
        <taxon>Pentapetalae</taxon>
        <taxon>rosids</taxon>
        <taxon>malvids</taxon>
        <taxon>Myrtales</taxon>
        <taxon>Myrtaceae</taxon>
        <taxon>Myrtoideae</taxon>
        <taxon>Eucalypteae</taxon>
        <taxon>Eucalyptus</taxon>
    </lineage>
</organism>
<keyword evidence="3" id="KW-0677">Repeat</keyword>
<reference evidence="9 10" key="1">
    <citation type="submission" date="2024-11" db="EMBL/GenBank/DDBJ databases">
        <title>Chromosome-level genome assembly of Eucalyptus globulus Labill. provides insights into its genome evolution.</title>
        <authorList>
            <person name="Li X."/>
        </authorList>
    </citation>
    <scope>NUCLEOTIDE SEQUENCE [LARGE SCALE GENOMIC DNA]</scope>
    <source>
        <strain evidence="9">CL2024</strain>
        <tissue evidence="9">Fresh tender leaves</tissue>
    </source>
</reference>
<dbReference type="SUPFAM" id="SSF46785">
    <property type="entry name" value="Winged helix' DNA-binding domain"/>
    <property type="match status" value="1"/>
</dbReference>
<feature type="binding site" evidence="7">
    <location>
        <position position="454"/>
    </location>
    <ligand>
        <name>ATP</name>
        <dbReference type="ChEBI" id="CHEBI:30616"/>
    </ligand>
</feature>
<proteinExistence type="predicted"/>
<dbReference type="Pfam" id="PF00931">
    <property type="entry name" value="NB-ARC"/>
    <property type="match status" value="1"/>
</dbReference>
<evidence type="ECO:0000256" key="1">
    <source>
        <dbReference type="ARBA" id="ARBA00022614"/>
    </source>
</evidence>
<dbReference type="Gene3D" id="3.30.200.20">
    <property type="entry name" value="Phosphorylase Kinase, domain 1"/>
    <property type="match status" value="1"/>
</dbReference>
<dbReference type="InterPro" id="IPR036390">
    <property type="entry name" value="WH_DNA-bd_sf"/>
</dbReference>
<dbReference type="EMBL" id="JBJKBG010000008">
    <property type="protein sequence ID" value="KAL3724401.1"/>
    <property type="molecule type" value="Genomic_DNA"/>
</dbReference>
<dbReference type="PANTHER" id="PTHR46146">
    <property type="entry name" value="SERINE/THREONINE-PROTEIN KINASE-LIKE PROTEIN CCR4"/>
    <property type="match status" value="1"/>
</dbReference>
<dbReference type="InterPro" id="IPR017441">
    <property type="entry name" value="Protein_kinase_ATP_BS"/>
</dbReference>
<dbReference type="GO" id="GO:0005524">
    <property type="term" value="F:ATP binding"/>
    <property type="evidence" value="ECO:0007669"/>
    <property type="project" value="UniProtKB-UniRule"/>
</dbReference>
<dbReference type="InterPro" id="IPR058192">
    <property type="entry name" value="WHD_ROQ1-like"/>
</dbReference>
<evidence type="ECO:0000256" key="7">
    <source>
        <dbReference type="PROSITE-ProRule" id="PRU10141"/>
    </source>
</evidence>
<feature type="domain" description="Protein kinase" evidence="8">
    <location>
        <begin position="426"/>
        <end position="702"/>
    </location>
</feature>
<sequence length="814" mass="91478">MLLHAEDDGVRMVGICGIGGIGKTTIAKAIYNMFADQFEGSSFLENVREISRRYGLRKLQEALLRDILGDKTIKVGYIQIGADLISQKLGNKRVLLVLDDVDCMDQVRDLMGERSWLGQGSRIMLTTRDEEIIVAQSAEIHKVVELNHDDALQLFSLNAFQKPSPTKGDPYPLLSDRFVHYAKGLPLALIVLGSFLSVKSTEEWRRTLERLSATPGHHIDEILKISFDGLETHERDIFLDIACFFNGEDKIKVIKAFDRCNFYPDSGLHIFSQKSLIYMESNKIWMHDLLQEMGREIVRQESPKNPGRRSRLWSYEDILRVFQDNLGTNSVQGIKLDMLEPREAMSMGTKSIEQMERLRLLMFRDKHLAGCPEYLSNDIKLLCGQEPVRTVLCHNKGKAGFDSDMLLEEYSVFKKISKAELVLATNHFRDAIGDGCSGTVYRGKLDDGREVAIKWIKEGEHLNDMFIAEIETLRHVNHKNIIQLLGFHASGSECALVYEYMNNNSLYSHLHAIGSSTLMSWNARIKVALDVARGIEYLHEFAGPRIVHRDIKSSNILLGENWTAKVSDFGLSVLLPEGLDESEEYPVAGTGGYADPVYLCTGRLTTKSDVYGYGIVLLELLSGYKAADVDKDGRMLDTTISRILQGKIDLSLDRNMPTEALFERIEVLTQMANLAVDCVRKRAVDRPSMSCVVDRLRTHSLGRIGASRERNSKSPARGKLRIPAGRGAAIWPVCEFAAAGGGDNPERHARSGESLFRSSLPLIQGRRFRSRSQFGYDCLVGRMLEFDFPLVRSAVRDLGIIGIASILDFLKLYS</sequence>
<evidence type="ECO:0000256" key="2">
    <source>
        <dbReference type="ARBA" id="ARBA00022679"/>
    </source>
</evidence>
<keyword evidence="4 7" id="KW-0547">Nucleotide-binding</keyword>
<comment type="caution">
    <text evidence="9">The sequence shown here is derived from an EMBL/GenBank/DDBJ whole genome shotgun (WGS) entry which is preliminary data.</text>
</comment>
<dbReference type="SUPFAM" id="SSF56112">
    <property type="entry name" value="Protein kinase-like (PK-like)"/>
    <property type="match status" value="1"/>
</dbReference>
<dbReference type="Pfam" id="PF00069">
    <property type="entry name" value="Pkinase"/>
    <property type="match status" value="1"/>
</dbReference>
<accession>A0ABD3JE92</accession>
<keyword evidence="5" id="KW-0418">Kinase</keyword>
<dbReference type="SMART" id="SM00220">
    <property type="entry name" value="S_TKc"/>
    <property type="match status" value="1"/>
</dbReference>
<dbReference type="PRINTS" id="PR00364">
    <property type="entry name" value="DISEASERSIST"/>
</dbReference>
<dbReference type="InterPro" id="IPR042197">
    <property type="entry name" value="Apaf_helical"/>
</dbReference>
<evidence type="ECO:0000256" key="6">
    <source>
        <dbReference type="ARBA" id="ARBA00022840"/>
    </source>
</evidence>
<dbReference type="SUPFAM" id="SSF52540">
    <property type="entry name" value="P-loop containing nucleoside triphosphate hydrolases"/>
    <property type="match status" value="1"/>
</dbReference>
<dbReference type="PROSITE" id="PS50011">
    <property type="entry name" value="PROTEIN_KINASE_DOM"/>
    <property type="match status" value="1"/>
</dbReference>
<dbReference type="PROSITE" id="PS00108">
    <property type="entry name" value="PROTEIN_KINASE_ST"/>
    <property type="match status" value="1"/>
</dbReference>
<protein>
    <recommendedName>
        <fullName evidence="8">Protein kinase domain-containing protein</fullName>
    </recommendedName>
</protein>
<dbReference type="PROSITE" id="PS00107">
    <property type="entry name" value="PROTEIN_KINASE_ATP"/>
    <property type="match status" value="1"/>
</dbReference>
<dbReference type="InterPro" id="IPR011009">
    <property type="entry name" value="Kinase-like_dom_sf"/>
</dbReference>
<dbReference type="Gene3D" id="3.40.50.300">
    <property type="entry name" value="P-loop containing nucleotide triphosphate hydrolases"/>
    <property type="match status" value="1"/>
</dbReference>
<keyword evidence="1" id="KW-0433">Leucine-rich repeat</keyword>
<dbReference type="InterPro" id="IPR002182">
    <property type="entry name" value="NB-ARC"/>
</dbReference>
<evidence type="ECO:0000259" key="8">
    <source>
        <dbReference type="PROSITE" id="PS50011"/>
    </source>
</evidence>
<dbReference type="Gene3D" id="1.10.510.10">
    <property type="entry name" value="Transferase(Phosphotransferase) domain 1"/>
    <property type="match status" value="1"/>
</dbReference>
<dbReference type="InterPro" id="IPR027417">
    <property type="entry name" value="P-loop_NTPase"/>
</dbReference>
<keyword evidence="2" id="KW-0808">Transferase</keyword>
<evidence type="ECO:0000313" key="9">
    <source>
        <dbReference type="EMBL" id="KAL3724401.1"/>
    </source>
</evidence>
<dbReference type="InterPro" id="IPR000719">
    <property type="entry name" value="Prot_kinase_dom"/>
</dbReference>
<evidence type="ECO:0000256" key="3">
    <source>
        <dbReference type="ARBA" id="ARBA00022737"/>
    </source>
</evidence>
<dbReference type="InterPro" id="IPR008271">
    <property type="entry name" value="Ser/Thr_kinase_AS"/>
</dbReference>
<dbReference type="GO" id="GO:0016301">
    <property type="term" value="F:kinase activity"/>
    <property type="evidence" value="ECO:0007669"/>
    <property type="project" value="UniProtKB-KW"/>
</dbReference>
<keyword evidence="6 7" id="KW-0067">ATP-binding</keyword>
<keyword evidence="10" id="KW-1185">Reference proteome</keyword>
<evidence type="ECO:0000313" key="10">
    <source>
        <dbReference type="Proteomes" id="UP001634007"/>
    </source>
</evidence>
<dbReference type="Gene3D" id="1.10.8.430">
    <property type="entry name" value="Helical domain of apoptotic protease-activating factors"/>
    <property type="match status" value="1"/>
</dbReference>
<dbReference type="PANTHER" id="PTHR46146:SF4">
    <property type="entry name" value="SERINE_THREONINE-PROTEIN KINASE-LIKE PROTEIN CCR4"/>
    <property type="match status" value="1"/>
</dbReference>